<name>I4DNA7_PAPXU</name>
<protein>
    <submittedName>
        <fullName evidence="2">Uncharacterized protein</fullName>
    </submittedName>
</protein>
<reference evidence="2" key="1">
    <citation type="journal article" date="2012" name="BMC Biol.">
        <title>Comprehensive microarray-based analysis for stage-specific larval camouflage pattern-associated genes in the swallowtail butterfly, Papilio xuthus.</title>
        <authorList>
            <person name="Futahashi R."/>
            <person name="Shirataki H."/>
            <person name="Narita T."/>
            <person name="Mita K."/>
            <person name="Fujiwara H."/>
        </authorList>
    </citation>
    <scope>NUCLEOTIDE SEQUENCE</scope>
    <source>
        <tissue evidence="2">Epidermis</tissue>
    </source>
</reference>
<feature type="signal peptide" evidence="1">
    <location>
        <begin position="1"/>
        <end position="17"/>
    </location>
</feature>
<feature type="non-terminal residue" evidence="2">
    <location>
        <position position="1"/>
    </location>
</feature>
<sequence length="67" mass="7890">YVRTILIFKCLFNSILGTSECLQIIYIYYDNVSIDVCGFKCSRDYELCNGNARNLRVCPFYIQQYVI</sequence>
<feature type="chain" id="PRO_5003688702" evidence="1">
    <location>
        <begin position="18"/>
        <end position="67"/>
    </location>
</feature>
<dbReference type="EMBL" id="AK402806">
    <property type="protein sequence ID" value="BAM19397.1"/>
    <property type="molecule type" value="mRNA"/>
</dbReference>
<keyword evidence="1" id="KW-0732">Signal</keyword>
<proteinExistence type="evidence at transcript level"/>
<dbReference type="AlphaFoldDB" id="I4DNA7"/>
<evidence type="ECO:0000313" key="2">
    <source>
        <dbReference type="EMBL" id="BAM19397.1"/>
    </source>
</evidence>
<accession>I4DNA7</accession>
<organism evidence="2">
    <name type="scientific">Papilio xuthus</name>
    <name type="common">Asian swallowtail butterfly</name>
    <dbReference type="NCBI Taxonomy" id="66420"/>
    <lineage>
        <taxon>Eukaryota</taxon>
        <taxon>Metazoa</taxon>
        <taxon>Ecdysozoa</taxon>
        <taxon>Arthropoda</taxon>
        <taxon>Hexapoda</taxon>
        <taxon>Insecta</taxon>
        <taxon>Pterygota</taxon>
        <taxon>Neoptera</taxon>
        <taxon>Endopterygota</taxon>
        <taxon>Lepidoptera</taxon>
        <taxon>Glossata</taxon>
        <taxon>Ditrysia</taxon>
        <taxon>Papilionoidea</taxon>
        <taxon>Papilionidae</taxon>
        <taxon>Papilioninae</taxon>
        <taxon>Papilio</taxon>
    </lineage>
</organism>
<evidence type="ECO:0000256" key="1">
    <source>
        <dbReference type="SAM" id="SignalP"/>
    </source>
</evidence>